<dbReference type="Proteomes" id="UP001205603">
    <property type="component" value="Unassembled WGS sequence"/>
</dbReference>
<protein>
    <submittedName>
        <fullName evidence="2">M48 family metallopeptidase</fullName>
    </submittedName>
</protein>
<organism evidence="2 3">
    <name type="scientific">Coprobacter tertius</name>
    <dbReference type="NCBI Taxonomy" id="2944915"/>
    <lineage>
        <taxon>Bacteria</taxon>
        <taxon>Pseudomonadati</taxon>
        <taxon>Bacteroidota</taxon>
        <taxon>Bacteroidia</taxon>
        <taxon>Bacteroidales</taxon>
        <taxon>Barnesiellaceae</taxon>
        <taxon>Coprobacter</taxon>
    </lineage>
</organism>
<evidence type="ECO:0000259" key="1">
    <source>
        <dbReference type="Pfam" id="PF01863"/>
    </source>
</evidence>
<comment type="caution">
    <text evidence="2">The sequence shown here is derived from an EMBL/GenBank/DDBJ whole genome shotgun (WGS) entry which is preliminary data.</text>
</comment>
<name>A0ABT1MIY1_9BACT</name>
<dbReference type="InterPro" id="IPR053136">
    <property type="entry name" value="UTP_pyrophosphatase-like"/>
</dbReference>
<dbReference type="PANTHER" id="PTHR30399:SF1">
    <property type="entry name" value="UTP PYROPHOSPHATASE"/>
    <property type="match status" value="1"/>
</dbReference>
<evidence type="ECO:0000313" key="2">
    <source>
        <dbReference type="EMBL" id="MCP9612580.1"/>
    </source>
</evidence>
<proteinExistence type="predicted"/>
<dbReference type="PANTHER" id="PTHR30399">
    <property type="entry name" value="UNCHARACTERIZED PROTEIN YGJP"/>
    <property type="match status" value="1"/>
</dbReference>
<evidence type="ECO:0000313" key="3">
    <source>
        <dbReference type="Proteomes" id="UP001205603"/>
    </source>
</evidence>
<dbReference type="EMBL" id="JANDHW010000011">
    <property type="protein sequence ID" value="MCP9612580.1"/>
    <property type="molecule type" value="Genomic_DNA"/>
</dbReference>
<dbReference type="Pfam" id="PF01863">
    <property type="entry name" value="YgjP-like"/>
    <property type="match status" value="1"/>
</dbReference>
<dbReference type="RefSeq" id="WP_255027908.1">
    <property type="nucleotide sequence ID" value="NZ_JANDHW010000011.1"/>
</dbReference>
<feature type="domain" description="YgjP-like metallopeptidase" evidence="1">
    <location>
        <begin position="23"/>
        <end position="220"/>
    </location>
</feature>
<dbReference type="CDD" id="cd07344">
    <property type="entry name" value="M48_yhfN_like"/>
    <property type="match status" value="1"/>
</dbReference>
<dbReference type="Gene3D" id="3.30.2010.10">
    <property type="entry name" value="Metalloproteases ('zincins'), catalytic domain"/>
    <property type="match status" value="1"/>
</dbReference>
<reference evidence="2 3" key="1">
    <citation type="submission" date="2022-07" db="EMBL/GenBank/DDBJ databases">
        <title>Fecal culturing of patients with breast cancer.</title>
        <authorList>
            <person name="Teng N.M.Y."/>
            <person name="Kiu R."/>
            <person name="Evans R."/>
            <person name="Baker D.J."/>
            <person name="Zenner C."/>
            <person name="Robinson S.D."/>
            <person name="Hall L.J."/>
        </authorList>
    </citation>
    <scope>NUCLEOTIDE SEQUENCE [LARGE SCALE GENOMIC DNA]</scope>
    <source>
        <strain evidence="2 3">LH1063</strain>
    </source>
</reference>
<accession>A0ABT1MIY1</accession>
<sequence length="236" mass="27347">MESQIIQDSEFGEIVLHPRRSARNFIFRIKDGRLVVTVPFFATEKDILQSVDSSREKLRKIFKKAMAEDLTFKVGDVIATRNFLIVVRGSNRKKMAVLSGDGCLFVECPEDIDMDSKAVQSFILSAIKRYIKRSGESYLPSRLQELAEKVGVRYSGVSITYGRNRLGKCDSRGHISLSYYLMLLPDRLIDYIIFHELAHLTEMNHGARFHRLCDRYCEGNEFVLRRELRKFRFPIP</sequence>
<dbReference type="InterPro" id="IPR002725">
    <property type="entry name" value="YgjP-like_metallopeptidase"/>
</dbReference>
<gene>
    <name evidence="2" type="ORF">NMU02_10795</name>
</gene>
<keyword evidence="3" id="KW-1185">Reference proteome</keyword>